<dbReference type="InterPro" id="IPR036804">
    <property type="entry name" value="CheR_N_sf"/>
</dbReference>
<dbReference type="InterPro" id="IPR022641">
    <property type="entry name" value="CheR_N"/>
</dbReference>
<dbReference type="CDD" id="cd02440">
    <property type="entry name" value="AdoMet_MTases"/>
    <property type="match status" value="1"/>
</dbReference>
<evidence type="ECO:0000313" key="8">
    <source>
        <dbReference type="Proteomes" id="UP000295718"/>
    </source>
</evidence>
<dbReference type="OrthoDB" id="9816309at2"/>
<dbReference type="SUPFAM" id="SSF47757">
    <property type="entry name" value="Chemotaxis receptor methyltransferase CheR, N-terminal domain"/>
    <property type="match status" value="1"/>
</dbReference>
<dbReference type="EC" id="2.1.1.80" evidence="2"/>
<dbReference type="PRINTS" id="PR00996">
    <property type="entry name" value="CHERMTFRASE"/>
</dbReference>
<dbReference type="PANTHER" id="PTHR24422">
    <property type="entry name" value="CHEMOTAXIS PROTEIN METHYLTRANSFERASE"/>
    <property type="match status" value="1"/>
</dbReference>
<dbReference type="RefSeq" id="WP_031390898.1">
    <property type="nucleotide sequence ID" value="NZ_JPNB01000002.1"/>
</dbReference>
<dbReference type="Gene3D" id="3.40.50.150">
    <property type="entry name" value="Vaccinia Virus protein VP39"/>
    <property type="match status" value="1"/>
</dbReference>
<dbReference type="InterPro" id="IPR000780">
    <property type="entry name" value="CheR_MeTrfase"/>
</dbReference>
<dbReference type="PROSITE" id="PS50123">
    <property type="entry name" value="CHER"/>
    <property type="match status" value="1"/>
</dbReference>
<evidence type="ECO:0000313" key="7">
    <source>
        <dbReference type="EMBL" id="TCL57976.1"/>
    </source>
</evidence>
<dbReference type="SUPFAM" id="SSF53335">
    <property type="entry name" value="S-adenosyl-L-methionine-dependent methyltransferases"/>
    <property type="match status" value="1"/>
</dbReference>
<evidence type="ECO:0000256" key="3">
    <source>
        <dbReference type="ARBA" id="ARBA00022603"/>
    </source>
</evidence>
<dbReference type="Pfam" id="PF01739">
    <property type="entry name" value="CheR"/>
    <property type="match status" value="1"/>
</dbReference>
<sequence>MVEITEKEFKQLTEYVKKNYGINLKAEKKILVMGRLQSVLLEKGCNSFTEYFEYVLGDKTGQAVITLIDKISTNHTFFMRESGHFDFLKEQVLPGLKESVHEKDLRIWCAAASTGEEAYTLAMILDEYLGPEKLWWDKKILATDISQSALEAAMSGIYSDERINPLPSRWKENYFRRYDGKNWIVEERIRNEIIFRKFNLMEQVFPFKKKFHVIFCRNVMIYFDNETRDLLVDKFYDRLESGGYLFIGHSETVNRARTGFQYVMPAVYRKN</sequence>
<keyword evidence="3 7" id="KW-0489">Methyltransferase</keyword>
<dbReference type="SMART" id="SM00138">
    <property type="entry name" value="MeTrc"/>
    <property type="match status" value="1"/>
</dbReference>
<evidence type="ECO:0000259" key="6">
    <source>
        <dbReference type="PROSITE" id="PS50123"/>
    </source>
</evidence>
<name>A0A4R1QVI3_9FIRM</name>
<dbReference type="GO" id="GO:0008983">
    <property type="term" value="F:protein-glutamate O-methyltransferase activity"/>
    <property type="evidence" value="ECO:0007669"/>
    <property type="project" value="UniProtKB-EC"/>
</dbReference>
<protein>
    <recommendedName>
        <fullName evidence="2">protein-glutamate O-methyltransferase</fullName>
        <ecNumber evidence="2">2.1.1.80</ecNumber>
    </recommendedName>
</protein>
<keyword evidence="4 7" id="KW-0808">Transferase</keyword>
<proteinExistence type="predicted"/>
<dbReference type="EMBL" id="SLUO01000007">
    <property type="protein sequence ID" value="TCL57976.1"/>
    <property type="molecule type" value="Genomic_DNA"/>
</dbReference>
<evidence type="ECO:0000256" key="1">
    <source>
        <dbReference type="ARBA" id="ARBA00001541"/>
    </source>
</evidence>
<keyword evidence="5" id="KW-0949">S-adenosyl-L-methionine</keyword>
<dbReference type="Proteomes" id="UP000295718">
    <property type="component" value="Unassembled WGS sequence"/>
</dbReference>
<accession>A0A4R1QVI3</accession>
<comment type="caution">
    <text evidence="7">The sequence shown here is derived from an EMBL/GenBank/DDBJ whole genome shotgun (WGS) entry which is preliminary data.</text>
</comment>
<reference evidence="7 8" key="1">
    <citation type="submission" date="2019-03" db="EMBL/GenBank/DDBJ databases">
        <title>Genomic Encyclopedia of Type Strains, Phase IV (KMG-IV): sequencing the most valuable type-strain genomes for metagenomic binning, comparative biology and taxonomic classification.</title>
        <authorList>
            <person name="Goeker M."/>
        </authorList>
    </citation>
    <scope>NUCLEOTIDE SEQUENCE [LARGE SCALE GENOMIC DNA]</scope>
    <source>
        <strain evidence="7 8">DSM 100556</strain>
    </source>
</reference>
<dbReference type="InterPro" id="IPR050903">
    <property type="entry name" value="Bact_Chemotaxis_MeTrfase"/>
</dbReference>
<dbReference type="AlphaFoldDB" id="A0A4R1QVI3"/>
<dbReference type="Pfam" id="PF03705">
    <property type="entry name" value="CheR_N"/>
    <property type="match status" value="1"/>
</dbReference>
<gene>
    <name evidence="7" type="ORF">EDD76_10790</name>
</gene>
<dbReference type="STRING" id="1469948.GCA_000732725_02211"/>
<dbReference type="InterPro" id="IPR022642">
    <property type="entry name" value="CheR_C"/>
</dbReference>
<feature type="domain" description="CheR-type methyltransferase" evidence="6">
    <location>
        <begin position="1"/>
        <end position="271"/>
    </location>
</feature>
<dbReference type="InterPro" id="IPR029063">
    <property type="entry name" value="SAM-dependent_MTases_sf"/>
</dbReference>
<comment type="catalytic activity">
    <reaction evidence="1">
        <text>L-glutamyl-[protein] + S-adenosyl-L-methionine = [protein]-L-glutamate 5-O-methyl ester + S-adenosyl-L-homocysteine</text>
        <dbReference type="Rhea" id="RHEA:24452"/>
        <dbReference type="Rhea" id="RHEA-COMP:10208"/>
        <dbReference type="Rhea" id="RHEA-COMP:10311"/>
        <dbReference type="ChEBI" id="CHEBI:29973"/>
        <dbReference type="ChEBI" id="CHEBI:57856"/>
        <dbReference type="ChEBI" id="CHEBI:59789"/>
        <dbReference type="ChEBI" id="CHEBI:82795"/>
        <dbReference type="EC" id="2.1.1.80"/>
    </reaction>
</comment>
<dbReference type="PANTHER" id="PTHR24422:SF26">
    <property type="entry name" value="CHEMOTAXIS PROTEIN METHYLTRANSFERASE"/>
    <property type="match status" value="1"/>
</dbReference>
<evidence type="ECO:0000256" key="2">
    <source>
        <dbReference type="ARBA" id="ARBA00012534"/>
    </source>
</evidence>
<dbReference type="InterPro" id="IPR026024">
    <property type="entry name" value="Chemotaxis_MeTrfase_CheR"/>
</dbReference>
<dbReference type="PIRSF" id="PIRSF000410">
    <property type="entry name" value="CheR"/>
    <property type="match status" value="1"/>
</dbReference>
<evidence type="ECO:0000256" key="4">
    <source>
        <dbReference type="ARBA" id="ARBA00022679"/>
    </source>
</evidence>
<keyword evidence="8" id="KW-1185">Reference proteome</keyword>
<dbReference type="Gene3D" id="1.10.155.10">
    <property type="entry name" value="Chemotaxis receptor methyltransferase CheR, N-terminal domain"/>
    <property type="match status" value="1"/>
</dbReference>
<organism evidence="7 8">
    <name type="scientific">Kineothrix alysoides</name>
    <dbReference type="NCBI Taxonomy" id="1469948"/>
    <lineage>
        <taxon>Bacteria</taxon>
        <taxon>Bacillati</taxon>
        <taxon>Bacillota</taxon>
        <taxon>Clostridia</taxon>
        <taxon>Lachnospirales</taxon>
        <taxon>Lachnospiraceae</taxon>
        <taxon>Kineothrix</taxon>
    </lineage>
</organism>
<dbReference type="GO" id="GO:0032259">
    <property type="term" value="P:methylation"/>
    <property type="evidence" value="ECO:0007669"/>
    <property type="project" value="UniProtKB-KW"/>
</dbReference>
<evidence type="ECO:0000256" key="5">
    <source>
        <dbReference type="ARBA" id="ARBA00022691"/>
    </source>
</evidence>